<dbReference type="GO" id="GO:0015937">
    <property type="term" value="P:coenzyme A biosynthetic process"/>
    <property type="evidence" value="ECO:0007669"/>
    <property type="project" value="UniProtKB-UniRule"/>
</dbReference>
<reference evidence="7" key="1">
    <citation type="submission" date="2019-11" db="EMBL/GenBank/DDBJ databases">
        <authorList>
            <person name="Li J."/>
        </authorList>
    </citation>
    <scope>NUCLEOTIDE SEQUENCE</scope>
    <source>
        <strain evidence="7">B6B</strain>
    </source>
</reference>
<dbReference type="PANTHER" id="PTHR10695:SF46">
    <property type="entry name" value="BIFUNCTIONAL COENZYME A SYNTHASE-RELATED"/>
    <property type="match status" value="1"/>
</dbReference>
<comment type="similarity">
    <text evidence="1 5">Belongs to the CoaE family.</text>
</comment>
<dbReference type="UniPathway" id="UPA00241">
    <property type="reaction ID" value="UER00356"/>
</dbReference>
<keyword evidence="5 7" id="KW-0808">Transferase</keyword>
<name>A0A6A8DNR7_9BACI</name>
<evidence type="ECO:0000256" key="3">
    <source>
        <dbReference type="ARBA" id="ARBA00022840"/>
    </source>
</evidence>
<dbReference type="GO" id="GO:0005524">
    <property type="term" value="F:ATP binding"/>
    <property type="evidence" value="ECO:0007669"/>
    <property type="project" value="UniProtKB-UniRule"/>
</dbReference>
<dbReference type="OrthoDB" id="9812943at2"/>
<feature type="binding site" evidence="5">
    <location>
        <begin position="12"/>
        <end position="17"/>
    </location>
    <ligand>
        <name>ATP</name>
        <dbReference type="ChEBI" id="CHEBI:30616"/>
    </ligand>
</feature>
<evidence type="ECO:0000256" key="1">
    <source>
        <dbReference type="ARBA" id="ARBA00009018"/>
    </source>
</evidence>
<evidence type="ECO:0000256" key="6">
    <source>
        <dbReference type="NCBIfam" id="TIGR00152"/>
    </source>
</evidence>
<dbReference type="NCBIfam" id="TIGR00152">
    <property type="entry name" value="dephospho-CoA kinase"/>
    <property type="match status" value="1"/>
</dbReference>
<accession>A0A6A8DNR7</accession>
<comment type="caution">
    <text evidence="7">The sequence shown here is derived from an EMBL/GenBank/DDBJ whole genome shotgun (WGS) entry which is preliminary data.</text>
</comment>
<evidence type="ECO:0000313" key="7">
    <source>
        <dbReference type="EMBL" id="MRH42892.1"/>
    </source>
</evidence>
<evidence type="ECO:0000256" key="4">
    <source>
        <dbReference type="ARBA" id="ARBA00022993"/>
    </source>
</evidence>
<comment type="catalytic activity">
    <reaction evidence="5">
        <text>3'-dephospho-CoA + ATP = ADP + CoA + H(+)</text>
        <dbReference type="Rhea" id="RHEA:18245"/>
        <dbReference type="ChEBI" id="CHEBI:15378"/>
        <dbReference type="ChEBI" id="CHEBI:30616"/>
        <dbReference type="ChEBI" id="CHEBI:57287"/>
        <dbReference type="ChEBI" id="CHEBI:57328"/>
        <dbReference type="ChEBI" id="CHEBI:456216"/>
        <dbReference type="EC" id="2.7.1.24"/>
    </reaction>
</comment>
<comment type="subcellular location">
    <subcellularLocation>
        <location evidence="5">Cytoplasm</location>
    </subcellularLocation>
</comment>
<comment type="function">
    <text evidence="5">Catalyzes the phosphorylation of the 3'-hydroxyl group of dephosphocoenzyme A to form coenzyme A.</text>
</comment>
<dbReference type="EMBL" id="WJNG01000007">
    <property type="protein sequence ID" value="MRH42892.1"/>
    <property type="molecule type" value="Genomic_DNA"/>
</dbReference>
<keyword evidence="8" id="KW-1185">Reference proteome</keyword>
<gene>
    <name evidence="5" type="primary">coaE</name>
    <name evidence="7" type="ORF">GH741_09355</name>
</gene>
<keyword evidence="4 5" id="KW-0173">Coenzyme A biosynthesis</keyword>
<organism evidence="7 8">
    <name type="scientific">Aquibacillus halophilus</name>
    <dbReference type="NCBI Taxonomy" id="930132"/>
    <lineage>
        <taxon>Bacteria</taxon>
        <taxon>Bacillati</taxon>
        <taxon>Bacillota</taxon>
        <taxon>Bacilli</taxon>
        <taxon>Bacillales</taxon>
        <taxon>Bacillaceae</taxon>
        <taxon>Aquibacillus</taxon>
    </lineage>
</organism>
<dbReference type="FunFam" id="3.40.50.300:FF:000485">
    <property type="entry name" value="Dephospho-CoA kinase CAB5"/>
    <property type="match status" value="1"/>
</dbReference>
<dbReference type="PANTHER" id="PTHR10695">
    <property type="entry name" value="DEPHOSPHO-COA KINASE-RELATED"/>
    <property type="match status" value="1"/>
</dbReference>
<dbReference type="InterPro" id="IPR001977">
    <property type="entry name" value="Depp_CoAkinase"/>
</dbReference>
<evidence type="ECO:0000256" key="2">
    <source>
        <dbReference type="ARBA" id="ARBA00022741"/>
    </source>
</evidence>
<keyword evidence="5" id="KW-0963">Cytoplasm</keyword>
<dbReference type="Proteomes" id="UP000799092">
    <property type="component" value="Unassembled WGS sequence"/>
</dbReference>
<dbReference type="Gene3D" id="3.40.50.300">
    <property type="entry name" value="P-loop containing nucleotide triphosphate hydrolases"/>
    <property type="match status" value="1"/>
</dbReference>
<protein>
    <recommendedName>
        <fullName evidence="5 6">Dephospho-CoA kinase</fullName>
        <ecNumber evidence="5 6">2.7.1.24</ecNumber>
    </recommendedName>
    <alternativeName>
        <fullName evidence="5">Dephosphocoenzyme A kinase</fullName>
    </alternativeName>
</protein>
<keyword evidence="5 7" id="KW-0418">Kinase</keyword>
<evidence type="ECO:0000313" key="8">
    <source>
        <dbReference type="Proteomes" id="UP000799092"/>
    </source>
</evidence>
<dbReference type="GO" id="GO:0005737">
    <property type="term" value="C:cytoplasm"/>
    <property type="evidence" value="ECO:0007669"/>
    <property type="project" value="UniProtKB-SubCell"/>
</dbReference>
<proteinExistence type="inferred from homology"/>
<dbReference type="AlphaFoldDB" id="A0A6A8DNR7"/>
<dbReference type="PROSITE" id="PS51219">
    <property type="entry name" value="DPCK"/>
    <property type="match status" value="1"/>
</dbReference>
<dbReference type="CDD" id="cd02022">
    <property type="entry name" value="DPCK"/>
    <property type="match status" value="1"/>
</dbReference>
<dbReference type="Pfam" id="PF01121">
    <property type="entry name" value="CoaE"/>
    <property type="match status" value="1"/>
</dbReference>
<dbReference type="HAMAP" id="MF_00376">
    <property type="entry name" value="Dephospho_CoA_kinase"/>
    <property type="match status" value="1"/>
</dbReference>
<dbReference type="GO" id="GO:0004140">
    <property type="term" value="F:dephospho-CoA kinase activity"/>
    <property type="evidence" value="ECO:0007669"/>
    <property type="project" value="UniProtKB-UniRule"/>
</dbReference>
<dbReference type="EC" id="2.7.1.24" evidence="5 6"/>
<dbReference type="SUPFAM" id="SSF52540">
    <property type="entry name" value="P-loop containing nucleoside triphosphate hydrolases"/>
    <property type="match status" value="1"/>
</dbReference>
<sequence length="200" mass="22445">MTITIGLTGSIASGKSTIAKMIIEEGIPVIDADIIARQVVEPGAKAYHEIIEAFGQEILNAEKEIDRKKLGNIVFSDKSKLKELNSIVHPAVREKMLKQRDEWINKDEKAVILDIPLLFESKLTNLVNKVLVVYVDELTQLQRLKARDKFSEQEALDRIHSQISMKEKASMADAVIDNNGTKEESKKQLKAVLTKWGIPI</sequence>
<dbReference type="InterPro" id="IPR027417">
    <property type="entry name" value="P-loop_NTPase"/>
</dbReference>
<evidence type="ECO:0000256" key="5">
    <source>
        <dbReference type="HAMAP-Rule" id="MF_00376"/>
    </source>
</evidence>
<comment type="pathway">
    <text evidence="5">Cofactor biosynthesis; coenzyme A biosynthesis; CoA from (R)-pantothenate: step 5/5.</text>
</comment>
<keyword evidence="2 5" id="KW-0547">Nucleotide-binding</keyword>
<keyword evidence="3 5" id="KW-0067">ATP-binding</keyword>
<dbReference type="RefSeq" id="WP_153736538.1">
    <property type="nucleotide sequence ID" value="NZ_WJNG01000007.1"/>
</dbReference>